<name>A0A1F5GZP9_9BACT</name>
<organism evidence="1 2">
    <name type="scientific">Candidatus Curtissbacteria bacterium RIFCSPHIGHO2_12_FULL_38_9b</name>
    <dbReference type="NCBI Taxonomy" id="1797720"/>
    <lineage>
        <taxon>Bacteria</taxon>
        <taxon>Candidatus Curtissiibacteriota</taxon>
    </lineage>
</organism>
<reference evidence="1 2" key="1">
    <citation type="journal article" date="2016" name="Nat. Commun.">
        <title>Thousands of microbial genomes shed light on interconnected biogeochemical processes in an aquifer system.</title>
        <authorList>
            <person name="Anantharaman K."/>
            <person name="Brown C.T."/>
            <person name="Hug L.A."/>
            <person name="Sharon I."/>
            <person name="Castelle C.J."/>
            <person name="Probst A.J."/>
            <person name="Thomas B.C."/>
            <person name="Singh A."/>
            <person name="Wilkins M.J."/>
            <person name="Karaoz U."/>
            <person name="Brodie E.L."/>
            <person name="Williams K.H."/>
            <person name="Hubbard S.S."/>
            <person name="Banfield J.F."/>
        </authorList>
    </citation>
    <scope>NUCLEOTIDE SEQUENCE [LARGE SCALE GENOMIC DNA]</scope>
</reference>
<evidence type="ECO:0000313" key="2">
    <source>
        <dbReference type="Proteomes" id="UP000176666"/>
    </source>
</evidence>
<proteinExistence type="predicted"/>
<dbReference type="Proteomes" id="UP000176666">
    <property type="component" value="Unassembled WGS sequence"/>
</dbReference>
<evidence type="ECO:0000313" key="1">
    <source>
        <dbReference type="EMBL" id="OGD97331.1"/>
    </source>
</evidence>
<dbReference type="EMBL" id="MFBJ01000007">
    <property type="protein sequence ID" value="OGD97331.1"/>
    <property type="molecule type" value="Genomic_DNA"/>
</dbReference>
<dbReference type="AlphaFoldDB" id="A0A1F5GZP9"/>
<accession>A0A1F5GZP9</accession>
<comment type="caution">
    <text evidence="1">The sequence shown here is derived from an EMBL/GenBank/DDBJ whole genome shotgun (WGS) entry which is preliminary data.</text>
</comment>
<protein>
    <submittedName>
        <fullName evidence="1">Uncharacterized protein</fullName>
    </submittedName>
</protein>
<sequence>MNYVTTNIRISEEDYLRLKAEAAKNRKSLSAIVRDKLKTRRTKKLSGEALLERIEKHARANAKYHVKGMDSAKIFREMRYKAKW</sequence>
<gene>
    <name evidence="1" type="ORF">A3F02_03410</name>
</gene>